<evidence type="ECO:0008006" key="3">
    <source>
        <dbReference type="Google" id="ProtNLM"/>
    </source>
</evidence>
<accession>A0A147F0V5</accession>
<name>A0A147F0V5_MICTE</name>
<dbReference type="AlphaFoldDB" id="A0A147F0V5"/>
<dbReference type="EMBL" id="LDRT01000010">
    <property type="protein sequence ID" value="KTR96484.1"/>
    <property type="molecule type" value="Genomic_DNA"/>
</dbReference>
<organism evidence="1 2">
    <name type="scientific">Microbacterium testaceum</name>
    <name type="common">Aureobacterium testaceum</name>
    <name type="synonym">Brevibacterium testaceum</name>
    <dbReference type="NCBI Taxonomy" id="2033"/>
    <lineage>
        <taxon>Bacteria</taxon>
        <taxon>Bacillati</taxon>
        <taxon>Actinomycetota</taxon>
        <taxon>Actinomycetes</taxon>
        <taxon>Micrococcales</taxon>
        <taxon>Microbacteriaceae</taxon>
        <taxon>Microbacterium</taxon>
    </lineage>
</organism>
<comment type="caution">
    <text evidence="1">The sequence shown here is derived from an EMBL/GenBank/DDBJ whole genome shotgun (WGS) entry which is preliminary data.</text>
</comment>
<dbReference type="RefSeq" id="WP_058622448.1">
    <property type="nucleotide sequence ID" value="NZ_LDRT01000010.1"/>
</dbReference>
<dbReference type="OrthoDB" id="5073834at2"/>
<sequence>MARRDVEIRFNQPVMDRILESPQVIEATRQVAERGMAAIVASAPEDTGAYKRGFRLESRKSRFRTVWRIVGRDSKTLLIESRRGVVVRAMKGLRRRG</sequence>
<evidence type="ECO:0000313" key="2">
    <source>
        <dbReference type="Proteomes" id="UP000075025"/>
    </source>
</evidence>
<dbReference type="PATRIC" id="fig|2033.6.peg.89"/>
<reference evidence="1 2" key="1">
    <citation type="journal article" date="2016" name="Front. Microbiol.">
        <title>Genomic Resource of Rice Seed Associated Bacteria.</title>
        <authorList>
            <person name="Midha S."/>
            <person name="Bansal K."/>
            <person name="Sharma S."/>
            <person name="Kumar N."/>
            <person name="Patil P.P."/>
            <person name="Chaudhry V."/>
            <person name="Patil P.B."/>
        </authorList>
    </citation>
    <scope>NUCLEOTIDE SEQUENCE [LARGE SCALE GENOMIC DNA]</scope>
    <source>
        <strain evidence="1 2">NS220</strain>
    </source>
</reference>
<dbReference type="Proteomes" id="UP000075025">
    <property type="component" value="Unassembled WGS sequence"/>
</dbReference>
<evidence type="ECO:0000313" key="1">
    <source>
        <dbReference type="EMBL" id="KTR96484.1"/>
    </source>
</evidence>
<protein>
    <recommendedName>
        <fullName evidence="3">HK97 gp10 family phage protein</fullName>
    </recommendedName>
</protein>
<gene>
    <name evidence="1" type="ORF">NS220_02075</name>
</gene>
<proteinExistence type="predicted"/>